<feature type="transmembrane region" description="Helical" evidence="7">
    <location>
        <begin position="73"/>
        <end position="96"/>
    </location>
</feature>
<evidence type="ECO:0000313" key="8">
    <source>
        <dbReference type="EMBL" id="TWU28735.1"/>
    </source>
</evidence>
<dbReference type="GO" id="GO:0015293">
    <property type="term" value="F:symporter activity"/>
    <property type="evidence" value="ECO:0007669"/>
    <property type="project" value="UniProtKB-KW"/>
</dbReference>
<feature type="transmembrane region" description="Helical" evidence="7">
    <location>
        <begin position="421"/>
        <end position="439"/>
    </location>
</feature>
<comment type="caution">
    <text evidence="8">The sequence shown here is derived from an EMBL/GenBank/DDBJ whole genome shotgun (WGS) entry which is preliminary data.</text>
</comment>
<evidence type="ECO:0000256" key="5">
    <source>
        <dbReference type="ARBA" id="ARBA00022989"/>
    </source>
</evidence>
<evidence type="ECO:0000256" key="4">
    <source>
        <dbReference type="ARBA" id="ARBA00022847"/>
    </source>
</evidence>
<evidence type="ECO:0000313" key="9">
    <source>
        <dbReference type="Proteomes" id="UP000319143"/>
    </source>
</evidence>
<dbReference type="PANTHER" id="PTHR11706">
    <property type="entry name" value="SOLUTE CARRIER PROTEIN FAMILY 11 MEMBER"/>
    <property type="match status" value="1"/>
</dbReference>
<evidence type="ECO:0000256" key="2">
    <source>
        <dbReference type="ARBA" id="ARBA00022448"/>
    </source>
</evidence>
<feature type="transmembrane region" description="Helical" evidence="7">
    <location>
        <begin position="45"/>
        <end position="67"/>
    </location>
</feature>
<comment type="subcellular location">
    <subcellularLocation>
        <location evidence="1">Membrane</location>
        <topology evidence="1">Multi-pass membrane protein</topology>
    </subcellularLocation>
</comment>
<dbReference type="GO" id="GO:0015086">
    <property type="term" value="F:cadmium ion transmembrane transporter activity"/>
    <property type="evidence" value="ECO:0007669"/>
    <property type="project" value="TreeGrafter"/>
</dbReference>
<keyword evidence="6 7" id="KW-0472">Membrane</keyword>
<reference evidence="8 9" key="1">
    <citation type="submission" date="2019-02" db="EMBL/GenBank/DDBJ databases">
        <title>Deep-cultivation of Planctomycetes and their phenomic and genomic characterization uncovers novel biology.</title>
        <authorList>
            <person name="Wiegand S."/>
            <person name="Jogler M."/>
            <person name="Boedeker C."/>
            <person name="Pinto D."/>
            <person name="Vollmers J."/>
            <person name="Rivas-Marin E."/>
            <person name="Kohn T."/>
            <person name="Peeters S.H."/>
            <person name="Heuer A."/>
            <person name="Rast P."/>
            <person name="Oberbeckmann S."/>
            <person name="Bunk B."/>
            <person name="Jeske O."/>
            <person name="Meyerdierks A."/>
            <person name="Storesund J.E."/>
            <person name="Kallscheuer N."/>
            <person name="Luecker S."/>
            <person name="Lage O.M."/>
            <person name="Pohl T."/>
            <person name="Merkel B.J."/>
            <person name="Hornburger P."/>
            <person name="Mueller R.-W."/>
            <person name="Bruemmer F."/>
            <person name="Labrenz M."/>
            <person name="Spormann A.M."/>
            <person name="Op Den Camp H."/>
            <person name="Overmann J."/>
            <person name="Amann R."/>
            <person name="Jetten M.S.M."/>
            <person name="Mascher T."/>
            <person name="Medema M.H."/>
            <person name="Devos D.P."/>
            <person name="Kaster A.-K."/>
            <person name="Ovreas L."/>
            <person name="Rohde M."/>
            <person name="Galperin M.Y."/>
            <person name="Jogler C."/>
        </authorList>
    </citation>
    <scope>NUCLEOTIDE SEQUENCE [LARGE SCALE GENOMIC DNA]</scope>
    <source>
        <strain evidence="8 9">Poly41</strain>
    </source>
</reference>
<feature type="transmembrane region" description="Helical" evidence="7">
    <location>
        <begin position="287"/>
        <end position="307"/>
    </location>
</feature>
<evidence type="ECO:0000256" key="6">
    <source>
        <dbReference type="ARBA" id="ARBA00023136"/>
    </source>
</evidence>
<feature type="transmembrane region" description="Helical" evidence="7">
    <location>
        <begin position="484"/>
        <end position="505"/>
    </location>
</feature>
<feature type="transmembrane region" description="Helical" evidence="7">
    <location>
        <begin position="328"/>
        <end position="347"/>
    </location>
</feature>
<evidence type="ECO:0000256" key="7">
    <source>
        <dbReference type="SAM" id="Phobius"/>
    </source>
</evidence>
<dbReference type="PANTHER" id="PTHR11706:SF33">
    <property type="entry name" value="NATURAL RESISTANCE-ASSOCIATED MACROPHAGE PROTEIN 2"/>
    <property type="match status" value="1"/>
</dbReference>
<evidence type="ECO:0000256" key="3">
    <source>
        <dbReference type="ARBA" id="ARBA00022692"/>
    </source>
</evidence>
<dbReference type="Proteomes" id="UP000319143">
    <property type="component" value="Unassembled WGS sequence"/>
</dbReference>
<feature type="transmembrane region" description="Helical" evidence="7">
    <location>
        <begin position="383"/>
        <end position="409"/>
    </location>
</feature>
<dbReference type="OrthoDB" id="236847at2"/>
<keyword evidence="3 7" id="KW-0812">Transmembrane</keyword>
<dbReference type="GO" id="GO:0005886">
    <property type="term" value="C:plasma membrane"/>
    <property type="evidence" value="ECO:0007669"/>
    <property type="project" value="TreeGrafter"/>
</dbReference>
<keyword evidence="9" id="KW-1185">Reference proteome</keyword>
<evidence type="ECO:0000256" key="1">
    <source>
        <dbReference type="ARBA" id="ARBA00004141"/>
    </source>
</evidence>
<dbReference type="Pfam" id="PF01566">
    <property type="entry name" value="Nramp"/>
    <property type="match status" value="1"/>
</dbReference>
<keyword evidence="4" id="KW-0769">Symport</keyword>
<feature type="transmembrane region" description="Helical" evidence="7">
    <location>
        <begin position="445"/>
        <end position="464"/>
    </location>
</feature>
<accession>A0A5C6CXV4</accession>
<proteinExistence type="predicted"/>
<feature type="transmembrane region" description="Helical" evidence="7">
    <location>
        <begin position="197"/>
        <end position="220"/>
    </location>
</feature>
<feature type="transmembrane region" description="Helical" evidence="7">
    <location>
        <begin position="108"/>
        <end position="129"/>
    </location>
</feature>
<name>A0A5C6CXV4_9BACT</name>
<feature type="transmembrane region" description="Helical" evidence="7">
    <location>
        <begin position="232"/>
        <end position="251"/>
    </location>
</feature>
<dbReference type="GO" id="GO:0034755">
    <property type="term" value="P:iron ion transmembrane transport"/>
    <property type="evidence" value="ECO:0007669"/>
    <property type="project" value="TreeGrafter"/>
</dbReference>
<dbReference type="AlphaFoldDB" id="A0A5C6CXV4"/>
<dbReference type="EMBL" id="SJPV01000030">
    <property type="protein sequence ID" value="TWU28735.1"/>
    <property type="molecule type" value="Genomic_DNA"/>
</dbReference>
<keyword evidence="2" id="KW-0813">Transport</keyword>
<gene>
    <name evidence="8" type="ORF">Poly41_68970</name>
</gene>
<keyword evidence="5 7" id="KW-1133">Transmembrane helix</keyword>
<dbReference type="RefSeq" id="WP_146531547.1">
    <property type="nucleotide sequence ID" value="NZ_SJPV01000030.1"/>
</dbReference>
<organism evidence="8 9">
    <name type="scientific">Novipirellula artificiosorum</name>
    <dbReference type="NCBI Taxonomy" id="2528016"/>
    <lineage>
        <taxon>Bacteria</taxon>
        <taxon>Pseudomonadati</taxon>
        <taxon>Planctomycetota</taxon>
        <taxon>Planctomycetia</taxon>
        <taxon>Pirellulales</taxon>
        <taxon>Pirellulaceae</taxon>
        <taxon>Novipirellula</taxon>
    </lineage>
</organism>
<dbReference type="InterPro" id="IPR001046">
    <property type="entry name" value="NRAMP_fam"/>
</dbReference>
<dbReference type="GO" id="GO:0005384">
    <property type="term" value="F:manganese ion transmembrane transporter activity"/>
    <property type="evidence" value="ECO:0007669"/>
    <property type="project" value="TreeGrafter"/>
</dbReference>
<protein>
    <submittedName>
        <fullName evidence="8">Manganese transport protein MntH</fullName>
    </submittedName>
</protein>
<sequence>MAEQETAGNSTTERMQAEVAELQRLNSEPFATSALGYIKRTGPGLLQSAMTLGAGSAAASVIAGASFGYKLLWVQPVAMFLGVMMLGALSNVVLTTGERPYKSFGREIGKWLVVLWALGTIMSSIIWHFPQYGLAASAARDLGDLQGIVSTPPEIGSANALIEEAQKTKDAVQIAAANEALASARSETPMGLGFTQAGLMVSFGIGLLILCINIVTTFNYGGDSRGVRVYEWFLRGCIALVVVMFGMVVVAKIDVVAGDIGEIFKGFIGWYGIPNLWNPDGTMNNSTVTQVLGMLGAAVGINMTFLYPYSLLKKGWGKDHKKLARWDLGMTMFLPFVLVTSLVIIAMKVGGVYDGADVVNTTIKPLGAAKALSGVLGENAGRVIFDLGLIGMTCGAISTHMVVCGFTFCEMFGLEQTKSRFRMFALVPAIGILGVISSLPIWFPVAASAVCFTMLPIAYFAFLIMNNKRSYIGDAVGSGWTRVVFNLVLVIALAVATIGSGIKIYGNVIQKLFPAKAPAAAVIQGDALSSVQPIEMKE</sequence>